<reference evidence="5" key="1">
    <citation type="submission" date="2023-02" db="EMBL/GenBank/DDBJ databases">
        <title>Genome of toxic invasive species Heracleum sosnowskyi carries increased number of genes despite the absence of recent whole-genome duplications.</title>
        <authorList>
            <person name="Schelkunov M."/>
            <person name="Shtratnikova V."/>
            <person name="Makarenko M."/>
            <person name="Klepikova A."/>
            <person name="Omelchenko D."/>
            <person name="Novikova G."/>
            <person name="Obukhova E."/>
            <person name="Bogdanov V."/>
            <person name="Penin A."/>
            <person name="Logacheva M."/>
        </authorList>
    </citation>
    <scope>NUCLEOTIDE SEQUENCE</scope>
    <source>
        <strain evidence="5">Hsosn_3</strain>
        <tissue evidence="5">Leaf</tissue>
    </source>
</reference>
<dbReference type="EMBL" id="JAUIZM010000005">
    <property type="protein sequence ID" value="KAK1382575.1"/>
    <property type="molecule type" value="Genomic_DNA"/>
</dbReference>
<reference evidence="5" key="2">
    <citation type="submission" date="2023-05" db="EMBL/GenBank/DDBJ databases">
        <authorList>
            <person name="Schelkunov M.I."/>
        </authorList>
    </citation>
    <scope>NUCLEOTIDE SEQUENCE</scope>
    <source>
        <strain evidence="5">Hsosn_3</strain>
        <tissue evidence="5">Leaf</tissue>
    </source>
</reference>
<dbReference type="AlphaFoldDB" id="A0AAD8MMZ4"/>
<dbReference type="Pfam" id="PF00013">
    <property type="entry name" value="KH_1"/>
    <property type="match status" value="3"/>
</dbReference>
<evidence type="ECO:0000256" key="2">
    <source>
        <dbReference type="PROSITE-ProRule" id="PRU00117"/>
    </source>
</evidence>
<feature type="domain" description="K Homology" evidence="4">
    <location>
        <begin position="115"/>
        <end position="188"/>
    </location>
</feature>
<sequence>MQSHDSRLANGARRNNKSTSPTRDYREKITYLKFLISNAEAGIVIGKGGCTVSDFQSQSETLIQLSRNYEFFPGTSDRIVMVSGPINCVLKAVELILEKFLNETYGEGEEGEDEPSSKLALVVPHSCCGGIIGKGGSNIKSFKESSQAGIKISSQNDLYIGLSDRLVTVVGTISEQMRAVDLILQKLTENPYYTQSMNVPLSYAGYNVANSNGVGAKMFTNSYQNKYQHNKGPGVLQEGNSVTIGVADEYIGLVVGRGGKNLREISQISGALIKISNRDDFISGTTDRKVTITGSQRAIRVAEDMINRKVDIAFEQY</sequence>
<dbReference type="SUPFAM" id="SSF54791">
    <property type="entry name" value="Eukaryotic type KH-domain (KH-domain type I)"/>
    <property type="match status" value="3"/>
</dbReference>
<name>A0AAD8MMZ4_9APIA</name>
<evidence type="ECO:0000256" key="1">
    <source>
        <dbReference type="ARBA" id="ARBA00022737"/>
    </source>
</evidence>
<protein>
    <submittedName>
        <fullName evidence="5">Far upstream element-binding protein</fullName>
    </submittedName>
</protein>
<evidence type="ECO:0000313" key="5">
    <source>
        <dbReference type="EMBL" id="KAK1382575.1"/>
    </source>
</evidence>
<dbReference type="GO" id="GO:0003723">
    <property type="term" value="F:RNA binding"/>
    <property type="evidence" value="ECO:0007669"/>
    <property type="project" value="UniProtKB-UniRule"/>
</dbReference>
<dbReference type="PROSITE" id="PS50084">
    <property type="entry name" value="KH_TYPE_1"/>
    <property type="match status" value="3"/>
</dbReference>
<dbReference type="InterPro" id="IPR004087">
    <property type="entry name" value="KH_dom"/>
</dbReference>
<keyword evidence="2" id="KW-0694">RNA-binding</keyword>
<dbReference type="SMART" id="SM00322">
    <property type="entry name" value="KH"/>
    <property type="match status" value="3"/>
</dbReference>
<keyword evidence="1" id="KW-0677">Repeat</keyword>
<keyword evidence="6" id="KW-1185">Reference proteome</keyword>
<organism evidence="5 6">
    <name type="scientific">Heracleum sosnowskyi</name>
    <dbReference type="NCBI Taxonomy" id="360622"/>
    <lineage>
        <taxon>Eukaryota</taxon>
        <taxon>Viridiplantae</taxon>
        <taxon>Streptophyta</taxon>
        <taxon>Embryophyta</taxon>
        <taxon>Tracheophyta</taxon>
        <taxon>Spermatophyta</taxon>
        <taxon>Magnoliopsida</taxon>
        <taxon>eudicotyledons</taxon>
        <taxon>Gunneridae</taxon>
        <taxon>Pentapetalae</taxon>
        <taxon>asterids</taxon>
        <taxon>campanulids</taxon>
        <taxon>Apiales</taxon>
        <taxon>Apiaceae</taxon>
        <taxon>Apioideae</taxon>
        <taxon>apioid superclade</taxon>
        <taxon>Tordylieae</taxon>
        <taxon>Tordyliinae</taxon>
        <taxon>Heracleum</taxon>
    </lineage>
</organism>
<evidence type="ECO:0000256" key="3">
    <source>
        <dbReference type="SAM" id="MobiDB-lite"/>
    </source>
</evidence>
<evidence type="ECO:0000313" key="6">
    <source>
        <dbReference type="Proteomes" id="UP001237642"/>
    </source>
</evidence>
<evidence type="ECO:0000259" key="4">
    <source>
        <dbReference type="SMART" id="SM00322"/>
    </source>
</evidence>
<accession>A0AAD8MMZ4</accession>
<dbReference type="InterPro" id="IPR004088">
    <property type="entry name" value="KH_dom_type_1"/>
</dbReference>
<dbReference type="InterPro" id="IPR036612">
    <property type="entry name" value="KH_dom_type_1_sf"/>
</dbReference>
<proteinExistence type="predicted"/>
<gene>
    <name evidence="5" type="ORF">POM88_020310</name>
</gene>
<feature type="domain" description="K Homology" evidence="4">
    <location>
        <begin position="238"/>
        <end position="311"/>
    </location>
</feature>
<feature type="domain" description="K Homology" evidence="4">
    <location>
        <begin position="28"/>
        <end position="101"/>
    </location>
</feature>
<dbReference type="Gene3D" id="3.30.1370.10">
    <property type="entry name" value="K Homology domain, type 1"/>
    <property type="match status" value="3"/>
</dbReference>
<dbReference type="Proteomes" id="UP001237642">
    <property type="component" value="Unassembled WGS sequence"/>
</dbReference>
<comment type="caution">
    <text evidence="5">The sequence shown here is derived from an EMBL/GenBank/DDBJ whole genome shotgun (WGS) entry which is preliminary data.</text>
</comment>
<feature type="region of interest" description="Disordered" evidence="3">
    <location>
        <begin position="1"/>
        <end position="22"/>
    </location>
</feature>
<dbReference type="PANTHER" id="PTHR10288">
    <property type="entry name" value="KH DOMAIN CONTAINING RNA BINDING PROTEIN"/>
    <property type="match status" value="1"/>
</dbReference>